<dbReference type="Pfam" id="PF14216">
    <property type="entry name" value="DUF4326"/>
    <property type="match status" value="1"/>
</dbReference>
<sequence>MNRVLILYPKLFKCYEKFRRKVEKILSASDAVEILYPADVNGFIKLISEEMPKIKSKRLIEDWGVRDVTHAIVFDDGEEFLVETSLLRENSVPLRLINISITRVINIKREPEYKGLKSTEKYEYIGRGSYWGNPYSMYEDGEDREEVIRKYKYDFDFEKFPNKEKSEVYKLAGKRLGCFCKPESCHGDVLADFLNSWDDGK</sequence>
<feature type="domain" description="Minimal SLOG" evidence="2">
    <location>
        <begin position="1"/>
        <end position="105"/>
    </location>
</feature>
<protein>
    <recommendedName>
        <fullName evidence="5">DUF4326 domain-containing protein</fullName>
    </recommendedName>
</protein>
<accession>A0A2T1KI55</accession>
<dbReference type="AlphaFoldDB" id="A0A2T1KI55"/>
<organism evidence="3 4">
    <name type="scientific">Marinobacter fuscus</name>
    <dbReference type="NCBI Taxonomy" id="2109942"/>
    <lineage>
        <taxon>Bacteria</taxon>
        <taxon>Pseudomonadati</taxon>
        <taxon>Pseudomonadota</taxon>
        <taxon>Gammaproteobacteria</taxon>
        <taxon>Pseudomonadales</taxon>
        <taxon>Marinobacteraceae</taxon>
        <taxon>Marinobacter</taxon>
    </lineage>
</organism>
<evidence type="ECO:0000259" key="1">
    <source>
        <dbReference type="Pfam" id="PF14216"/>
    </source>
</evidence>
<evidence type="ECO:0000259" key="2">
    <source>
        <dbReference type="Pfam" id="PF22565"/>
    </source>
</evidence>
<dbReference type="Proteomes" id="UP000239866">
    <property type="component" value="Unassembled WGS sequence"/>
</dbReference>
<gene>
    <name evidence="3" type="ORF">C7H09_07500</name>
</gene>
<dbReference type="RefSeq" id="WP_106761971.1">
    <property type="nucleotide sequence ID" value="NZ_PXNP01000029.1"/>
</dbReference>
<dbReference type="InterPro" id="IPR054452">
    <property type="entry name" value="mSLOG_dom"/>
</dbReference>
<evidence type="ECO:0008006" key="5">
    <source>
        <dbReference type="Google" id="ProtNLM"/>
    </source>
</evidence>
<dbReference type="Pfam" id="PF22565">
    <property type="entry name" value="mSLOG"/>
    <property type="match status" value="1"/>
</dbReference>
<proteinExistence type="predicted"/>
<keyword evidence="4" id="KW-1185">Reference proteome</keyword>
<dbReference type="OrthoDB" id="572639at2"/>
<reference evidence="3 4" key="1">
    <citation type="submission" date="2018-03" db="EMBL/GenBank/DDBJ databases">
        <title>Marinobacter brunus sp. nov., a marine bacterium of Gamma-proteobacteria isolated from the surface seawater of the South China Sea.</title>
        <authorList>
            <person name="Cheng H."/>
            <person name="Wu Y.-H."/>
            <person name="Xamxidin M."/>
            <person name="Xu X.-W."/>
        </authorList>
    </citation>
    <scope>NUCLEOTIDE SEQUENCE [LARGE SCALE GENOMIC DNA]</scope>
    <source>
        <strain evidence="3 4">NH169-3</strain>
    </source>
</reference>
<feature type="domain" description="DUF4326" evidence="1">
    <location>
        <begin position="114"/>
        <end position="191"/>
    </location>
</feature>
<name>A0A2T1KI55_9GAMM</name>
<evidence type="ECO:0000313" key="3">
    <source>
        <dbReference type="EMBL" id="PSF09819.1"/>
    </source>
</evidence>
<dbReference type="EMBL" id="PXNP01000029">
    <property type="protein sequence ID" value="PSF09819.1"/>
    <property type="molecule type" value="Genomic_DNA"/>
</dbReference>
<comment type="caution">
    <text evidence="3">The sequence shown here is derived from an EMBL/GenBank/DDBJ whole genome shotgun (WGS) entry which is preliminary data.</text>
</comment>
<dbReference type="InterPro" id="IPR025475">
    <property type="entry name" value="DUF4326"/>
</dbReference>
<evidence type="ECO:0000313" key="4">
    <source>
        <dbReference type="Proteomes" id="UP000239866"/>
    </source>
</evidence>